<dbReference type="Pfam" id="PF13116">
    <property type="entry name" value="YhdP"/>
    <property type="match status" value="1"/>
</dbReference>
<dbReference type="EMBL" id="CP006917">
    <property type="protein sequence ID" value="AHC39483.1"/>
    <property type="molecule type" value="Genomic_DNA"/>
</dbReference>
<keyword evidence="4" id="KW-1185">Reference proteome</keyword>
<evidence type="ECO:0000313" key="4">
    <source>
        <dbReference type="Proteomes" id="UP000018689"/>
    </source>
</evidence>
<protein>
    <recommendedName>
        <fullName evidence="2">YhdP central domain-containing protein</fullName>
    </recommendedName>
</protein>
<feature type="transmembrane region" description="Helical" evidence="1">
    <location>
        <begin position="21"/>
        <end position="41"/>
    </location>
</feature>
<evidence type="ECO:0000259" key="2">
    <source>
        <dbReference type="Pfam" id="PF13116"/>
    </source>
</evidence>
<keyword evidence="1" id="KW-0812">Transmembrane</keyword>
<dbReference type="PATRIC" id="fig|1423892.3.peg.786"/>
<gene>
    <name evidence="3" type="ORF">EMUR_03830</name>
</gene>
<keyword evidence="1" id="KW-1133">Transmembrane helix</keyword>
<name>V9R863_9RICK</name>
<evidence type="ECO:0000256" key="1">
    <source>
        <dbReference type="SAM" id="Phobius"/>
    </source>
</evidence>
<proteinExistence type="predicted"/>
<keyword evidence="1" id="KW-0472">Membrane</keyword>
<dbReference type="HOGENOM" id="CLU_300490_0_0_5"/>
<dbReference type="RefSeq" id="WP_024072347.1">
    <property type="nucleotide sequence ID" value="NC_023063.1"/>
</dbReference>
<dbReference type="InterPro" id="IPR025263">
    <property type="entry name" value="YhdP_central"/>
</dbReference>
<dbReference type="AlphaFoldDB" id="V9R863"/>
<reference evidence="3 4" key="1">
    <citation type="journal article" date="2014" name="Genome Announc.">
        <title>Complete Genome Sequence of Ehrlichia muris Strain AS145T, a Model Monocytotropic Ehrlichia Strain.</title>
        <authorList>
            <person name="Thirumalapura N.R."/>
            <person name="Qin X."/>
            <person name="Kuriakose J.A."/>
            <person name="Walker D.H."/>
        </authorList>
    </citation>
    <scope>NUCLEOTIDE SEQUENCE [LARGE SCALE GENOMIC DNA]</scope>
    <source>
        <strain evidence="4">AS154</strain>
    </source>
</reference>
<dbReference type="STRING" id="1423892.EMUR_03830"/>
<sequence length="1003" mass="113304">MVLWIILLYINLVLIYAKKKIVKLFFVLIIPVMCGISYLYIHDKDVIEINAKFLNFCIKHKLTTIFPDSEIDIGGTTLAWQNKSENFVLSSRDITIKSPKLGATITIPKFLLYSKIGILFLWGNCDFSYIDIPKVHVKFYNIQKKIEISPVKSSVQILKDIMLKAIKLDMAVFIRNAVIAKSGKEDLVIKQLNVKVDRGYDKNTIDFNVENDNSFISMTVHEHYKGIMSFEISYGNFNTKILGYLGNLNDQLPLYENLNFSGDVILKVNEYGEITYSDINVQSIKGNIPCVSSHKCYIHDFRTRLVYQNDVLSVKNFSLLLDQSKIVATGAVDNENVNLNFNIDVISPRTLCNYWFVNLYPDLNHWYCTNVIEGKMSDIRLQIKGKRDEIFVHDDLSSYNVSADIENVSIKFNDDFDPVRIVHGKLYLRDNQFFITSDNSNFKGMIVQGGVLKIENLKNVNAVMSISGSSVGSIKQLYGAVNKEQFIPLDDNKIFGDCHTSFDFKIFNLLNDNVVNYESYIHTQIKSFKADGVLDTFDVYDANVDITLHGNDVKIDTQGYMNGYPMFLKVDRNLRDNYKFHYEFAGYISTKNVNKLEIFRCENCSGVMKSNLQWDINGNNTIISGDIDISQLKLHINGLPNNSFDGLVKFSASFKDKNEVKIDNASIIGEGVDIELNGKVGNNVELLLNKIRLKNTDIKAELKRDSDSITVKIFGKSLDLSTIDFFEAMKGQSQIKQTKVDVNVDRVIMKNNVVTSNIDFNLDCYGNVCPNVKLTGNFLDNSNFNVEYGPIGLEISTNNAGELLRAMDILKVVNKGNLSFYMYPVKTSEVTSGMFSLTNFHIVNASILAQILTLSSLKGVVNTLNGKGIYFNTLNVPFTYQDDLININESWAEGSELGISLGGEIDLSTKMFNIKGQIIPAYVINKIIWQTPIIGKLLTGGQSRGVIAIDYKVKGTDKDHDLSVNLMSILTPNLLKRGLKVFDSKLIKKEHVKKKSNKVDEIK</sequence>
<dbReference type="KEGG" id="emr:EMUR_03830"/>
<organism evidence="3 4">
    <name type="scientific">Ehrlichia muris AS145</name>
    <dbReference type="NCBI Taxonomy" id="1423892"/>
    <lineage>
        <taxon>Bacteria</taxon>
        <taxon>Pseudomonadati</taxon>
        <taxon>Pseudomonadota</taxon>
        <taxon>Alphaproteobacteria</taxon>
        <taxon>Rickettsiales</taxon>
        <taxon>Anaplasmataceae</taxon>
        <taxon>Ehrlichia</taxon>
    </lineage>
</organism>
<dbReference type="Proteomes" id="UP000018689">
    <property type="component" value="Chromosome"/>
</dbReference>
<evidence type="ECO:0000313" key="3">
    <source>
        <dbReference type="EMBL" id="AHC39483.1"/>
    </source>
</evidence>
<accession>V9R863</accession>
<feature type="domain" description="YhdP central" evidence="2">
    <location>
        <begin position="305"/>
        <end position="722"/>
    </location>
</feature>